<dbReference type="Proteomes" id="UP001560573">
    <property type="component" value="Unassembled WGS sequence"/>
</dbReference>
<proteinExistence type="predicted"/>
<evidence type="ECO:0000313" key="2">
    <source>
        <dbReference type="EMBL" id="MEX6688090.1"/>
    </source>
</evidence>
<feature type="domain" description="Methyltransferase FkbM" evidence="1">
    <location>
        <begin position="113"/>
        <end position="153"/>
    </location>
</feature>
<dbReference type="InterPro" id="IPR006342">
    <property type="entry name" value="FkbM_mtfrase"/>
</dbReference>
<keyword evidence="2" id="KW-0808">Transferase</keyword>
<evidence type="ECO:0000259" key="1">
    <source>
        <dbReference type="Pfam" id="PF05050"/>
    </source>
</evidence>
<accession>A0ABV3ZEY5</accession>
<dbReference type="Pfam" id="PF05050">
    <property type="entry name" value="Methyltransf_21"/>
    <property type="match status" value="1"/>
</dbReference>
<keyword evidence="2" id="KW-0489">Methyltransferase</keyword>
<dbReference type="RefSeq" id="WP_369329497.1">
    <property type="nucleotide sequence ID" value="NZ_JAULBC010000003.1"/>
</dbReference>
<evidence type="ECO:0000313" key="3">
    <source>
        <dbReference type="Proteomes" id="UP001560573"/>
    </source>
</evidence>
<dbReference type="GO" id="GO:0008168">
    <property type="term" value="F:methyltransferase activity"/>
    <property type="evidence" value="ECO:0007669"/>
    <property type="project" value="UniProtKB-KW"/>
</dbReference>
<gene>
    <name evidence="2" type="ORF">QTN47_11325</name>
</gene>
<dbReference type="Gene3D" id="3.40.50.150">
    <property type="entry name" value="Vaccinia Virus protein VP39"/>
    <property type="match status" value="1"/>
</dbReference>
<dbReference type="EMBL" id="JAULBC010000003">
    <property type="protein sequence ID" value="MEX6688090.1"/>
    <property type="molecule type" value="Genomic_DNA"/>
</dbReference>
<keyword evidence="3" id="KW-1185">Reference proteome</keyword>
<organism evidence="2 3">
    <name type="scientific">Danxiaibacter flavus</name>
    <dbReference type="NCBI Taxonomy" id="3049108"/>
    <lineage>
        <taxon>Bacteria</taxon>
        <taxon>Pseudomonadati</taxon>
        <taxon>Bacteroidota</taxon>
        <taxon>Chitinophagia</taxon>
        <taxon>Chitinophagales</taxon>
        <taxon>Chitinophagaceae</taxon>
        <taxon>Danxiaibacter</taxon>
    </lineage>
</organism>
<dbReference type="GO" id="GO:0032259">
    <property type="term" value="P:methylation"/>
    <property type="evidence" value="ECO:0007669"/>
    <property type="project" value="UniProtKB-KW"/>
</dbReference>
<protein>
    <submittedName>
        <fullName evidence="2">FkbM family methyltransferase</fullName>
    </submittedName>
</protein>
<dbReference type="InterPro" id="IPR029063">
    <property type="entry name" value="SAM-dependent_MTases_sf"/>
</dbReference>
<dbReference type="SUPFAM" id="SSF53335">
    <property type="entry name" value="S-adenosyl-L-methionine-dependent methyltransferases"/>
    <property type="match status" value="1"/>
</dbReference>
<reference evidence="2 3" key="1">
    <citation type="submission" date="2023-07" db="EMBL/GenBank/DDBJ databases">
        <authorList>
            <person name="Lian W.-H."/>
        </authorList>
    </citation>
    <scope>NUCLEOTIDE SEQUENCE [LARGE SCALE GENOMIC DNA]</scope>
    <source>
        <strain evidence="2 3">SYSU DXS3180</strain>
    </source>
</reference>
<comment type="caution">
    <text evidence="2">The sequence shown here is derived from an EMBL/GenBank/DDBJ whole genome shotgun (WGS) entry which is preliminary data.</text>
</comment>
<name>A0ABV3ZEY5_9BACT</name>
<sequence length="200" mass="23494">MRKVFIDCGVREGDAIAAFLGDKEVGGGEYYNRLLPREDAHEFSFIGFESPDFKFKEETKKRFTHVPFELKEQLVWIFDGAVEFDTDGESYDCRLLEVSRTGDAEPWRHPNPLSEIKLLPCIDLAAFVMNNFNPDDYLILKLDIEGAEYDVLQRIIETKAISWLNELYAEYHWWGRAELRPQLEDDIKKIEGLYYRNDWP</sequence>